<sequence>MNKKTDQKTRIRNPTQTRARLLQATVDLVAEKGADALSLKEAARIANVSRGVAYQHFEDRDHLLREARAWLSDRLIESLEGERDPDSTEDRVYRSARLVLNNREASRLMLIDAMAGKELTPDQPLYKLLIASLEQFTASGNARPDIDLEMLPFILLGSIASLIMLSYQHNSDVDSLARRFTDEYARILREGIIAPRARAPAQPKTPKKRA</sequence>
<dbReference type="InterPro" id="IPR050624">
    <property type="entry name" value="HTH-type_Tx_Regulator"/>
</dbReference>
<dbReference type="Pfam" id="PF00440">
    <property type="entry name" value="TetR_N"/>
    <property type="match status" value="1"/>
</dbReference>
<organism evidence="4 5">
    <name type="scientific">Solimonas terrae</name>
    <dbReference type="NCBI Taxonomy" id="1396819"/>
    <lineage>
        <taxon>Bacteria</taxon>
        <taxon>Pseudomonadati</taxon>
        <taxon>Pseudomonadota</taxon>
        <taxon>Gammaproteobacteria</taxon>
        <taxon>Nevskiales</taxon>
        <taxon>Nevskiaceae</taxon>
        <taxon>Solimonas</taxon>
    </lineage>
</organism>
<protein>
    <submittedName>
        <fullName evidence="4">TetR/AcrR family transcriptional regulator</fullName>
    </submittedName>
</protein>
<dbReference type="PANTHER" id="PTHR43479:SF11">
    <property type="entry name" value="ACREF_ENVCD OPERON REPRESSOR-RELATED"/>
    <property type="match status" value="1"/>
</dbReference>
<reference evidence="4 5" key="1">
    <citation type="journal article" date="2014" name="Int. J. Syst. Evol. Microbiol.">
        <title>Solimonas terrae sp. nov., isolated from soil.</title>
        <authorList>
            <person name="Kim S.J."/>
            <person name="Moon J.Y."/>
            <person name="Weon H.Y."/>
            <person name="Ahn J.H."/>
            <person name="Chen W.M."/>
            <person name="Kwon S.W."/>
        </authorList>
    </citation>
    <scope>NUCLEOTIDE SEQUENCE [LARGE SCALE GENOMIC DNA]</scope>
    <source>
        <strain evidence="4 5">KIS83-12</strain>
    </source>
</reference>
<evidence type="ECO:0000256" key="2">
    <source>
        <dbReference type="PROSITE-ProRule" id="PRU00335"/>
    </source>
</evidence>
<evidence type="ECO:0000256" key="1">
    <source>
        <dbReference type="ARBA" id="ARBA00023125"/>
    </source>
</evidence>
<gene>
    <name evidence="4" type="ORF">G7Y85_04185</name>
</gene>
<feature type="DNA-binding region" description="H-T-H motif" evidence="2">
    <location>
        <begin position="38"/>
        <end position="57"/>
    </location>
</feature>
<evidence type="ECO:0000313" key="5">
    <source>
        <dbReference type="Proteomes" id="UP000472676"/>
    </source>
</evidence>
<dbReference type="Gene3D" id="1.10.357.10">
    <property type="entry name" value="Tetracycline Repressor, domain 2"/>
    <property type="match status" value="1"/>
</dbReference>
<dbReference type="SUPFAM" id="SSF48498">
    <property type="entry name" value="Tetracyclin repressor-like, C-terminal domain"/>
    <property type="match status" value="1"/>
</dbReference>
<keyword evidence="5" id="KW-1185">Reference proteome</keyword>
<dbReference type="InterPro" id="IPR009057">
    <property type="entry name" value="Homeodomain-like_sf"/>
</dbReference>
<dbReference type="GO" id="GO:0003677">
    <property type="term" value="F:DNA binding"/>
    <property type="evidence" value="ECO:0007669"/>
    <property type="project" value="UniProtKB-UniRule"/>
</dbReference>
<dbReference type="InterPro" id="IPR036271">
    <property type="entry name" value="Tet_transcr_reg_TetR-rel_C_sf"/>
</dbReference>
<dbReference type="PRINTS" id="PR00455">
    <property type="entry name" value="HTHTETR"/>
</dbReference>
<comment type="caution">
    <text evidence="4">The sequence shown here is derived from an EMBL/GenBank/DDBJ whole genome shotgun (WGS) entry which is preliminary data.</text>
</comment>
<dbReference type="PROSITE" id="PS50977">
    <property type="entry name" value="HTH_TETR_2"/>
    <property type="match status" value="1"/>
</dbReference>
<dbReference type="SUPFAM" id="SSF46689">
    <property type="entry name" value="Homeodomain-like"/>
    <property type="match status" value="1"/>
</dbReference>
<keyword evidence="1 2" id="KW-0238">DNA-binding</keyword>
<dbReference type="AlphaFoldDB" id="A0A6M2BP09"/>
<accession>A0A6M2BP09</accession>
<dbReference type="EMBL" id="JAAMOW010000002">
    <property type="protein sequence ID" value="NGY03951.1"/>
    <property type="molecule type" value="Genomic_DNA"/>
</dbReference>
<feature type="domain" description="HTH tetR-type" evidence="3">
    <location>
        <begin position="15"/>
        <end position="75"/>
    </location>
</feature>
<name>A0A6M2BP09_9GAMM</name>
<dbReference type="RefSeq" id="WP_166252264.1">
    <property type="nucleotide sequence ID" value="NZ_JAAMOW010000002.1"/>
</dbReference>
<proteinExistence type="predicted"/>
<dbReference type="PANTHER" id="PTHR43479">
    <property type="entry name" value="ACREF/ENVCD OPERON REPRESSOR-RELATED"/>
    <property type="match status" value="1"/>
</dbReference>
<evidence type="ECO:0000259" key="3">
    <source>
        <dbReference type="PROSITE" id="PS50977"/>
    </source>
</evidence>
<dbReference type="InterPro" id="IPR001647">
    <property type="entry name" value="HTH_TetR"/>
</dbReference>
<evidence type="ECO:0000313" key="4">
    <source>
        <dbReference type="EMBL" id="NGY03951.1"/>
    </source>
</evidence>
<dbReference type="Proteomes" id="UP000472676">
    <property type="component" value="Unassembled WGS sequence"/>
</dbReference>